<protein>
    <submittedName>
        <fullName evidence="4">Unannotated protein</fullName>
    </submittedName>
</protein>
<dbReference type="Gene3D" id="3.20.20.80">
    <property type="entry name" value="Glycosidases"/>
    <property type="match status" value="1"/>
</dbReference>
<evidence type="ECO:0000313" key="4">
    <source>
        <dbReference type="EMBL" id="CAB4751104.1"/>
    </source>
</evidence>
<dbReference type="EMBL" id="CAEZZB010000111">
    <property type="protein sequence ID" value="CAB4751104.1"/>
    <property type="molecule type" value="Genomic_DNA"/>
</dbReference>
<dbReference type="InterPro" id="IPR017853">
    <property type="entry name" value="GH"/>
</dbReference>
<dbReference type="CDD" id="cd02857">
    <property type="entry name" value="E_set_CDase_PDE_N"/>
    <property type="match status" value="1"/>
</dbReference>
<dbReference type="Gene3D" id="2.60.40.10">
    <property type="entry name" value="Immunoglobulins"/>
    <property type="match status" value="1"/>
</dbReference>
<name>A0A6J6TWN7_9ZZZZ</name>
<reference evidence="4" key="1">
    <citation type="submission" date="2020-05" db="EMBL/GenBank/DDBJ databases">
        <authorList>
            <person name="Chiriac C."/>
            <person name="Salcher M."/>
            <person name="Ghai R."/>
            <person name="Kavagutti S V."/>
        </authorList>
    </citation>
    <scope>NUCLEOTIDE SEQUENCE</scope>
</reference>
<dbReference type="InterPro" id="IPR006047">
    <property type="entry name" value="GH13_cat_dom"/>
</dbReference>
<dbReference type="InterPro" id="IPR014756">
    <property type="entry name" value="Ig_E-set"/>
</dbReference>
<dbReference type="InterPro" id="IPR004185">
    <property type="entry name" value="Glyco_hydro_13_lg-like_dom"/>
</dbReference>
<evidence type="ECO:0000259" key="3">
    <source>
        <dbReference type="SMART" id="SM00642"/>
    </source>
</evidence>
<proteinExistence type="predicted"/>
<organism evidence="4">
    <name type="scientific">freshwater metagenome</name>
    <dbReference type="NCBI Taxonomy" id="449393"/>
    <lineage>
        <taxon>unclassified sequences</taxon>
        <taxon>metagenomes</taxon>
        <taxon>ecological metagenomes</taxon>
    </lineage>
</organism>
<keyword evidence="2" id="KW-0326">Glycosidase</keyword>
<dbReference type="PANTHER" id="PTHR10357">
    <property type="entry name" value="ALPHA-AMYLASE FAMILY MEMBER"/>
    <property type="match status" value="1"/>
</dbReference>
<dbReference type="GO" id="GO:0004553">
    <property type="term" value="F:hydrolase activity, hydrolyzing O-glycosyl compounds"/>
    <property type="evidence" value="ECO:0007669"/>
    <property type="project" value="InterPro"/>
</dbReference>
<feature type="domain" description="Glycosyl hydrolase family 13 catalytic" evidence="3">
    <location>
        <begin position="134"/>
        <end position="524"/>
    </location>
</feature>
<sequence length="614" mass="69286">MNSQLHNSLFPHHDGSQLYVSNDAPVIGDSVTLKVRVPHTYTFAKAFVRLYHDGEPRSFELKAGKEGDVETWWSVKVSIENLSTLYRFVFVAEGKYEWLNAAGLFDHDVHSNNDFQIVAVPAYPKWIKSSVFYQIFPDRFAKSEDVHPIPDWADPREWNELPRGRSKYTGRELYGGDLKGVEQHLDYVADLGVNGIYFTPFFPARSNHRYDASSFDHVDPILGGNKAMFSLVAAANKRRIRLLGDLTSNHCGAGHPWLAKAIKDKKSKERGYFYWDKSVKHGYVGWWDLASLPKLNFNSQALRNAMYAGKNSIVKKWLSPKFGMAGWRIDVGNMTGRLGADDLHDEVMRGIRQAMDEVKPDAWLVAENGDFVASDLNGLGWHGAMNYQGFMRPVWNWVNKNSTIGGGFQGLPFTMPKINGRQLVESMSQFSAAIPWRSFVASMVLLDSHDTARMRTVVLGDKAVHLSAMALMLSYPGVPSIFAGDEIGLEGAWGEDGRRTINWEDRSGWDHEFLDQIKLLVEIRRHHDGLINGGLRWLCVEDDYIAFLRESKKESILVFISRKGVKAALDLKPYGYVIKQTLYGQSAHGSTIVIDSKTATQAVWVVESSQKRMG</sequence>
<dbReference type="SUPFAM" id="SSF51445">
    <property type="entry name" value="(Trans)glycosidases"/>
    <property type="match status" value="1"/>
</dbReference>
<dbReference type="PANTHER" id="PTHR10357:SF210">
    <property type="entry name" value="MALTODEXTRIN GLUCOSIDASE"/>
    <property type="match status" value="1"/>
</dbReference>
<gene>
    <name evidence="4" type="ORF">UFOPK2816_00828</name>
</gene>
<keyword evidence="1" id="KW-0378">Hydrolase</keyword>
<dbReference type="GO" id="GO:0005975">
    <property type="term" value="P:carbohydrate metabolic process"/>
    <property type="evidence" value="ECO:0007669"/>
    <property type="project" value="InterPro"/>
</dbReference>
<dbReference type="InterPro" id="IPR013783">
    <property type="entry name" value="Ig-like_fold"/>
</dbReference>
<dbReference type="AlphaFoldDB" id="A0A6J6TWN7"/>
<dbReference type="CDD" id="cd11338">
    <property type="entry name" value="AmyAc_CMD"/>
    <property type="match status" value="1"/>
</dbReference>
<dbReference type="SMART" id="SM00642">
    <property type="entry name" value="Aamy"/>
    <property type="match status" value="1"/>
</dbReference>
<evidence type="ECO:0000256" key="2">
    <source>
        <dbReference type="ARBA" id="ARBA00023295"/>
    </source>
</evidence>
<accession>A0A6J6TWN7</accession>
<evidence type="ECO:0000256" key="1">
    <source>
        <dbReference type="ARBA" id="ARBA00022801"/>
    </source>
</evidence>
<dbReference type="Pfam" id="PF00128">
    <property type="entry name" value="Alpha-amylase"/>
    <property type="match status" value="1"/>
</dbReference>
<dbReference type="SUPFAM" id="SSF81296">
    <property type="entry name" value="E set domains"/>
    <property type="match status" value="1"/>
</dbReference>